<name>A0ABQ9H9S2_9NEOP</name>
<evidence type="ECO:0000313" key="2">
    <source>
        <dbReference type="Proteomes" id="UP001159363"/>
    </source>
</evidence>
<organism evidence="1 2">
    <name type="scientific">Dryococelus australis</name>
    <dbReference type="NCBI Taxonomy" id="614101"/>
    <lineage>
        <taxon>Eukaryota</taxon>
        <taxon>Metazoa</taxon>
        <taxon>Ecdysozoa</taxon>
        <taxon>Arthropoda</taxon>
        <taxon>Hexapoda</taxon>
        <taxon>Insecta</taxon>
        <taxon>Pterygota</taxon>
        <taxon>Neoptera</taxon>
        <taxon>Polyneoptera</taxon>
        <taxon>Phasmatodea</taxon>
        <taxon>Verophasmatodea</taxon>
        <taxon>Anareolatae</taxon>
        <taxon>Phasmatidae</taxon>
        <taxon>Eurycanthinae</taxon>
        <taxon>Dryococelus</taxon>
    </lineage>
</organism>
<dbReference type="SUPFAM" id="SSF56672">
    <property type="entry name" value="DNA/RNA polymerases"/>
    <property type="match status" value="1"/>
</dbReference>
<dbReference type="Gene3D" id="3.10.10.10">
    <property type="entry name" value="HIV Type 1 Reverse Transcriptase, subunit A, domain 1"/>
    <property type="match status" value="1"/>
</dbReference>
<dbReference type="CDD" id="cd01647">
    <property type="entry name" value="RT_LTR"/>
    <property type="match status" value="1"/>
</dbReference>
<keyword evidence="2" id="KW-1185">Reference proteome</keyword>
<dbReference type="InterPro" id="IPR043502">
    <property type="entry name" value="DNA/RNA_pol_sf"/>
</dbReference>
<dbReference type="InterPro" id="IPR043128">
    <property type="entry name" value="Rev_trsase/Diguanyl_cyclase"/>
</dbReference>
<gene>
    <name evidence="1" type="ORF">PR048_017529</name>
</gene>
<sequence>MEQANNRVLPVPQPVDVHSGDVQENWKLVKFQFENYSIATRLDNKEETIKVASLLSNIGREAHEATNYQLQQMETPHTTEEVVNWTTGKHKKTKEKEDRVQPQGQGIRITQCFYCGESHLHKKEFCPAYGKSNKRTENRKYGKICRLYERPIERAVRETLGERRTDQEEQLFQLSTNTKNIWITDLEMGTRGATCDVMSSKDYPSIFRRGHVRLENSKIQLECYNGQCVQPIGQKRLWCQVPNTQEEKVLTFQFVDTEQKPLISAEICDALGLVKVCVQLYHIQSRGSQTKDTIMSRYPDLFKGIGCLSGKHHLEMDTGAKPVQQPPCRHPIVLQPKVKEKLTEMIKDKIVEQISEPTEWIGSLVLVTRDGKLRMCLDPHEVNKVLRRARLIIPTIEELLPEQIDAKVFSIMDIKNGFWHMQLDEASNRLTTYWGPDGERYNCLQYHFGLSTAPEDLQRALMETLQELNGVAVIADGILVYDKGHSEKAARAENRA</sequence>
<dbReference type="Gene3D" id="3.30.70.270">
    <property type="match status" value="1"/>
</dbReference>
<dbReference type="InterPro" id="IPR050951">
    <property type="entry name" value="Retrovirus_Pol_polyprotein"/>
</dbReference>
<comment type="caution">
    <text evidence="1">The sequence shown here is derived from an EMBL/GenBank/DDBJ whole genome shotgun (WGS) entry which is preliminary data.</text>
</comment>
<evidence type="ECO:0000313" key="1">
    <source>
        <dbReference type="EMBL" id="KAJ8881056.1"/>
    </source>
</evidence>
<reference evidence="1 2" key="1">
    <citation type="submission" date="2023-02" db="EMBL/GenBank/DDBJ databases">
        <title>LHISI_Scaffold_Assembly.</title>
        <authorList>
            <person name="Stuart O.P."/>
            <person name="Cleave R."/>
            <person name="Magrath M.J.L."/>
            <person name="Mikheyev A.S."/>
        </authorList>
    </citation>
    <scope>NUCLEOTIDE SEQUENCE [LARGE SCALE GENOMIC DNA]</scope>
    <source>
        <strain evidence="1">Daus_M_001</strain>
        <tissue evidence="1">Leg muscle</tissue>
    </source>
</reference>
<protein>
    <recommendedName>
        <fullName evidence="3">Reverse transcriptase domain-containing protein</fullName>
    </recommendedName>
</protein>
<proteinExistence type="predicted"/>
<dbReference type="PANTHER" id="PTHR37984:SF8">
    <property type="entry name" value="CCHC-TYPE DOMAIN-CONTAINING PROTEIN"/>
    <property type="match status" value="1"/>
</dbReference>
<dbReference type="EMBL" id="JARBHB010000006">
    <property type="protein sequence ID" value="KAJ8881056.1"/>
    <property type="molecule type" value="Genomic_DNA"/>
</dbReference>
<accession>A0ABQ9H9S2</accession>
<dbReference type="Proteomes" id="UP001159363">
    <property type="component" value="Chromosome 5"/>
</dbReference>
<dbReference type="PANTHER" id="PTHR37984">
    <property type="entry name" value="PROTEIN CBG26694"/>
    <property type="match status" value="1"/>
</dbReference>
<evidence type="ECO:0008006" key="3">
    <source>
        <dbReference type="Google" id="ProtNLM"/>
    </source>
</evidence>